<protein>
    <submittedName>
        <fullName evidence="1">IS607 family transposase</fullName>
    </submittedName>
</protein>
<feature type="non-terminal residue" evidence="1">
    <location>
        <position position="1"/>
    </location>
</feature>
<accession>A0A2R6A710</accession>
<comment type="caution">
    <text evidence="1">The sequence shown here is derived from an EMBL/GenBank/DDBJ whole genome shotgun (WGS) entry which is preliminary data.</text>
</comment>
<organism evidence="1 2">
    <name type="scientific">Candidatus Marsarchaeota G1 archaeon BE_D</name>
    <dbReference type="NCBI Taxonomy" id="1978156"/>
    <lineage>
        <taxon>Archaea</taxon>
        <taxon>Candidatus Marsarchaeota</taxon>
        <taxon>Candidatus Marsarchaeota group 1</taxon>
    </lineage>
</organism>
<name>A0A2R6A710_9ARCH</name>
<proteinExistence type="predicted"/>
<dbReference type="AlphaFoldDB" id="A0A2R6A710"/>
<sequence>VEDLVTIISHFSGRMYGMRSRKHREVVKRAEELFAQT</sequence>
<evidence type="ECO:0000313" key="2">
    <source>
        <dbReference type="Proteomes" id="UP000240569"/>
    </source>
</evidence>
<gene>
    <name evidence="1" type="ORF">B9Q02_12055</name>
</gene>
<dbReference type="Proteomes" id="UP000240569">
    <property type="component" value="Unassembled WGS sequence"/>
</dbReference>
<evidence type="ECO:0000313" key="1">
    <source>
        <dbReference type="EMBL" id="PSN82154.1"/>
    </source>
</evidence>
<reference evidence="1 2" key="1">
    <citation type="submission" date="2017-04" db="EMBL/GenBank/DDBJ databases">
        <title>Novel microbial lineages endemic to geothermal iron-oxide mats fill important gaps in the evolutionary history of Archaea.</title>
        <authorList>
            <person name="Jay Z.J."/>
            <person name="Beam J.P."/>
            <person name="Dlakic M."/>
            <person name="Rusch D.B."/>
            <person name="Kozubal M.A."/>
            <person name="Inskeep W.P."/>
        </authorList>
    </citation>
    <scope>NUCLEOTIDE SEQUENCE [LARGE SCALE GENOMIC DNA]</scope>
    <source>
        <strain evidence="1">BE_D</strain>
    </source>
</reference>
<dbReference type="Gene3D" id="1.10.287.2170">
    <property type="match status" value="1"/>
</dbReference>
<dbReference type="EMBL" id="NEXD01000176">
    <property type="protein sequence ID" value="PSN82154.1"/>
    <property type="molecule type" value="Genomic_DNA"/>
</dbReference>